<protein>
    <submittedName>
        <fullName evidence="3">Uncharacterized protein</fullName>
    </submittedName>
</protein>
<reference evidence="3 4" key="1">
    <citation type="submission" date="2020-08" db="EMBL/GenBank/DDBJ databases">
        <title>Genomic Encyclopedia of Type Strains, Phase IV (KMG-IV): sequencing the most valuable type-strain genomes for metagenomic binning, comparative biology and taxonomic classification.</title>
        <authorList>
            <person name="Goeker M."/>
        </authorList>
    </citation>
    <scope>NUCLEOTIDE SEQUENCE [LARGE SCALE GENOMIC DNA]</scope>
    <source>
        <strain evidence="3 4">DSM 4731</strain>
    </source>
</reference>
<dbReference type="RefSeq" id="WP_182714562.1">
    <property type="nucleotide sequence ID" value="NZ_CAJFZS010000002.1"/>
</dbReference>
<sequence>MLNKKALIPALVLAAAASAALPAAAQSYGPHGRPHHAQPAGYGYGPSVNVRIDQLDRRIDQGLRTGQLSRREAGRLRAELNSVQRLEAGYRRGGLSGWERADLDRRLDRLAAQVRYERRDWDNRRG</sequence>
<evidence type="ECO:0000256" key="1">
    <source>
        <dbReference type="SAM" id="MobiDB-lite"/>
    </source>
</evidence>
<dbReference type="Proteomes" id="UP000527324">
    <property type="component" value="Unassembled WGS sequence"/>
</dbReference>
<accession>A0A7W9C8Q6</accession>
<keyword evidence="2" id="KW-0732">Signal</keyword>
<evidence type="ECO:0000313" key="4">
    <source>
        <dbReference type="Proteomes" id="UP000527324"/>
    </source>
</evidence>
<dbReference type="GeneID" id="88840858"/>
<evidence type="ECO:0000313" key="3">
    <source>
        <dbReference type="EMBL" id="MBB5741035.1"/>
    </source>
</evidence>
<name>A0A7W9C8Q6_9CAUL</name>
<proteinExistence type="predicted"/>
<keyword evidence="4" id="KW-1185">Reference proteome</keyword>
<evidence type="ECO:0000256" key="2">
    <source>
        <dbReference type="SAM" id="SignalP"/>
    </source>
</evidence>
<comment type="caution">
    <text evidence="3">The sequence shown here is derived from an EMBL/GenBank/DDBJ whole genome shotgun (WGS) entry which is preliminary data.</text>
</comment>
<feature type="region of interest" description="Disordered" evidence="1">
    <location>
        <begin position="24"/>
        <end position="44"/>
    </location>
</feature>
<dbReference type="EMBL" id="JACHOQ010000009">
    <property type="protein sequence ID" value="MBB5741035.1"/>
    <property type="molecule type" value="Genomic_DNA"/>
</dbReference>
<feature type="chain" id="PRO_5031098769" evidence="2">
    <location>
        <begin position="26"/>
        <end position="126"/>
    </location>
</feature>
<gene>
    <name evidence="3" type="ORF">GGQ93_002771</name>
</gene>
<dbReference type="AlphaFoldDB" id="A0A7W9C8Q6"/>
<feature type="signal peptide" evidence="2">
    <location>
        <begin position="1"/>
        <end position="25"/>
    </location>
</feature>
<organism evidence="3 4">
    <name type="scientific">Brevundimonas aurantiaca</name>
    <dbReference type="NCBI Taxonomy" id="74316"/>
    <lineage>
        <taxon>Bacteria</taxon>
        <taxon>Pseudomonadati</taxon>
        <taxon>Pseudomonadota</taxon>
        <taxon>Alphaproteobacteria</taxon>
        <taxon>Caulobacterales</taxon>
        <taxon>Caulobacteraceae</taxon>
        <taxon>Brevundimonas</taxon>
    </lineage>
</organism>